<gene>
    <name evidence="3" type="ORF">K8V11_09780</name>
</gene>
<proteinExistence type="predicted"/>
<feature type="domain" description="HTH merR-type" evidence="2">
    <location>
        <begin position="1"/>
        <end position="69"/>
    </location>
</feature>
<organism evidence="3 4">
    <name type="scientific">Dietzia timorensis</name>
    <dbReference type="NCBI Taxonomy" id="499555"/>
    <lineage>
        <taxon>Bacteria</taxon>
        <taxon>Bacillati</taxon>
        <taxon>Actinomycetota</taxon>
        <taxon>Actinomycetes</taxon>
        <taxon>Mycobacteriales</taxon>
        <taxon>Dietziaceae</taxon>
        <taxon>Dietzia</taxon>
    </lineage>
</organism>
<accession>A0A921F611</accession>
<dbReference type="InterPro" id="IPR000551">
    <property type="entry name" value="MerR-type_HTH_dom"/>
</dbReference>
<evidence type="ECO:0000313" key="4">
    <source>
        <dbReference type="Proteomes" id="UP000776650"/>
    </source>
</evidence>
<dbReference type="GO" id="GO:0003700">
    <property type="term" value="F:DNA-binding transcription factor activity"/>
    <property type="evidence" value="ECO:0007669"/>
    <property type="project" value="InterPro"/>
</dbReference>
<dbReference type="Proteomes" id="UP000776650">
    <property type="component" value="Unassembled WGS sequence"/>
</dbReference>
<dbReference type="SUPFAM" id="SSF46955">
    <property type="entry name" value="Putative DNA-binding domain"/>
    <property type="match status" value="1"/>
</dbReference>
<dbReference type="InterPro" id="IPR009061">
    <property type="entry name" value="DNA-bd_dom_put_sf"/>
</dbReference>
<dbReference type="SUPFAM" id="SSF48371">
    <property type="entry name" value="ARM repeat"/>
    <property type="match status" value="1"/>
</dbReference>
<dbReference type="SMART" id="SM00567">
    <property type="entry name" value="EZ_HEAT"/>
    <property type="match status" value="3"/>
</dbReference>
<dbReference type="CDD" id="cd01106">
    <property type="entry name" value="HTH_TipAL-Mta"/>
    <property type="match status" value="1"/>
</dbReference>
<dbReference type="InterPro" id="IPR047057">
    <property type="entry name" value="MerR_fam"/>
</dbReference>
<reference evidence="3" key="1">
    <citation type="journal article" date="2021" name="PeerJ">
        <title>Extensive microbial diversity within the chicken gut microbiome revealed by metagenomics and culture.</title>
        <authorList>
            <person name="Gilroy R."/>
            <person name="Ravi A."/>
            <person name="Getino M."/>
            <person name="Pursley I."/>
            <person name="Horton D.L."/>
            <person name="Alikhan N.F."/>
            <person name="Baker D."/>
            <person name="Gharbi K."/>
            <person name="Hall N."/>
            <person name="Watson M."/>
            <person name="Adriaenssens E.M."/>
            <person name="Foster-Nyarko E."/>
            <person name="Jarju S."/>
            <person name="Secka A."/>
            <person name="Antonio M."/>
            <person name="Oren A."/>
            <person name="Chaudhuri R.R."/>
            <person name="La Ragione R."/>
            <person name="Hildebrand F."/>
            <person name="Pallen M.J."/>
        </authorList>
    </citation>
    <scope>NUCLEOTIDE SEQUENCE</scope>
    <source>
        <strain evidence="3">ChiGjej1B1-18357</strain>
    </source>
</reference>
<dbReference type="Gene3D" id="1.25.10.10">
    <property type="entry name" value="Leucine-rich Repeat Variant"/>
    <property type="match status" value="1"/>
</dbReference>
<dbReference type="Pfam" id="PF13411">
    <property type="entry name" value="MerR_1"/>
    <property type="match status" value="1"/>
</dbReference>
<dbReference type="PANTHER" id="PTHR30204">
    <property type="entry name" value="REDOX-CYCLING DRUG-SENSING TRANSCRIPTIONAL ACTIVATOR SOXR"/>
    <property type="match status" value="1"/>
</dbReference>
<reference evidence="3" key="2">
    <citation type="submission" date="2021-09" db="EMBL/GenBank/DDBJ databases">
        <authorList>
            <person name="Gilroy R."/>
        </authorList>
    </citation>
    <scope>NUCLEOTIDE SEQUENCE</scope>
    <source>
        <strain evidence="3">ChiGjej1B1-18357</strain>
    </source>
</reference>
<keyword evidence="1" id="KW-0238">DNA-binding</keyword>
<dbReference type="InterPro" id="IPR016024">
    <property type="entry name" value="ARM-type_fold"/>
</dbReference>
<evidence type="ECO:0000256" key="1">
    <source>
        <dbReference type="ARBA" id="ARBA00023125"/>
    </source>
</evidence>
<dbReference type="Pfam" id="PF13646">
    <property type="entry name" value="HEAT_2"/>
    <property type="match status" value="1"/>
</dbReference>
<sequence>MLIGEVSARTGLSRRMLRHYDELGLVSPSARSSSGYREYSREELARLLHVESLRSLGMSLAEVSGALADPSRGVEQSLAELARQTRQRIERERELLAHLEEIEAAGPGDWQGVLAVLGRLGALRDADPRSRQRAVLDADPGVGAEQLVEARIGESETNVAGALDWAIARAGDSALPSLADAARSPDAQVRSRVVGALSALKTPGSTEALRALLDDSEPGIRAGSALELGRRGLPEVAWHLVALVVEGRNDVEAAEILGELASRGSGGSDIAAWLIARLHDPGCPADARCRLTQALAEIPGPDVDEELSELARDEELQVSLTAKAVLAMRGEL</sequence>
<dbReference type="PROSITE" id="PS50937">
    <property type="entry name" value="HTH_MERR_2"/>
    <property type="match status" value="1"/>
</dbReference>
<comment type="caution">
    <text evidence="3">The sequence shown here is derived from an EMBL/GenBank/DDBJ whole genome shotgun (WGS) entry which is preliminary data.</text>
</comment>
<dbReference type="RefSeq" id="WP_303913368.1">
    <property type="nucleotide sequence ID" value="NZ_DYXM01000188.1"/>
</dbReference>
<dbReference type="InterPro" id="IPR011989">
    <property type="entry name" value="ARM-like"/>
</dbReference>
<dbReference type="PANTHER" id="PTHR30204:SF93">
    <property type="entry name" value="HTH MERR-TYPE DOMAIN-CONTAINING PROTEIN"/>
    <property type="match status" value="1"/>
</dbReference>
<evidence type="ECO:0000259" key="2">
    <source>
        <dbReference type="PROSITE" id="PS50937"/>
    </source>
</evidence>
<evidence type="ECO:0000313" key="3">
    <source>
        <dbReference type="EMBL" id="HJE91284.1"/>
    </source>
</evidence>
<dbReference type="SMART" id="SM00422">
    <property type="entry name" value="HTH_MERR"/>
    <property type="match status" value="1"/>
</dbReference>
<dbReference type="PRINTS" id="PR00040">
    <property type="entry name" value="HTHMERR"/>
</dbReference>
<dbReference type="GO" id="GO:0003677">
    <property type="term" value="F:DNA binding"/>
    <property type="evidence" value="ECO:0007669"/>
    <property type="project" value="UniProtKB-KW"/>
</dbReference>
<dbReference type="AlphaFoldDB" id="A0A921F611"/>
<dbReference type="InterPro" id="IPR004155">
    <property type="entry name" value="PBS_lyase_HEAT"/>
</dbReference>
<dbReference type="PROSITE" id="PS00552">
    <property type="entry name" value="HTH_MERR_1"/>
    <property type="match status" value="1"/>
</dbReference>
<dbReference type="Gene3D" id="1.10.1660.10">
    <property type="match status" value="1"/>
</dbReference>
<dbReference type="EMBL" id="DYXM01000188">
    <property type="protein sequence ID" value="HJE91284.1"/>
    <property type="molecule type" value="Genomic_DNA"/>
</dbReference>
<protein>
    <submittedName>
        <fullName evidence="3">HEAT repeat domain-containing protein</fullName>
    </submittedName>
</protein>
<name>A0A921F611_9ACTN</name>